<dbReference type="AlphaFoldDB" id="A0A852XAN3"/>
<dbReference type="RefSeq" id="WP_179461249.1">
    <property type="nucleotide sequence ID" value="NZ_JACBZX010000001.1"/>
</dbReference>
<gene>
    <name evidence="1" type="ORF">BJY28_000070</name>
</gene>
<evidence type="ECO:0000313" key="2">
    <source>
        <dbReference type="Proteomes" id="UP000592181"/>
    </source>
</evidence>
<protein>
    <submittedName>
        <fullName evidence="1">Uncharacterized protein</fullName>
    </submittedName>
</protein>
<evidence type="ECO:0000313" key="1">
    <source>
        <dbReference type="EMBL" id="NYG35601.1"/>
    </source>
</evidence>
<organism evidence="1 2">
    <name type="scientific">Janibacter alkaliphilus</name>
    <dbReference type="NCBI Taxonomy" id="1069963"/>
    <lineage>
        <taxon>Bacteria</taxon>
        <taxon>Bacillati</taxon>
        <taxon>Actinomycetota</taxon>
        <taxon>Actinomycetes</taxon>
        <taxon>Micrococcales</taxon>
        <taxon>Intrasporangiaceae</taxon>
        <taxon>Janibacter</taxon>
    </lineage>
</organism>
<dbReference type="Proteomes" id="UP000592181">
    <property type="component" value="Unassembled WGS sequence"/>
</dbReference>
<reference evidence="1 2" key="1">
    <citation type="submission" date="2020-07" db="EMBL/GenBank/DDBJ databases">
        <title>Sequencing the genomes of 1000 actinobacteria strains.</title>
        <authorList>
            <person name="Klenk H.-P."/>
        </authorList>
    </citation>
    <scope>NUCLEOTIDE SEQUENCE [LARGE SCALE GENOMIC DNA]</scope>
    <source>
        <strain evidence="1 2">DSM 24723</strain>
    </source>
</reference>
<dbReference type="EMBL" id="JACBZX010000001">
    <property type="protein sequence ID" value="NYG35601.1"/>
    <property type="molecule type" value="Genomic_DNA"/>
</dbReference>
<comment type="caution">
    <text evidence="1">The sequence shown here is derived from an EMBL/GenBank/DDBJ whole genome shotgun (WGS) entry which is preliminary data.</text>
</comment>
<name>A0A852XAN3_9MICO</name>
<sequence length="179" mass="19497">MRWDRLFDDLEAQLEAQDRRERDGEIADRTRAERARVTLSERLVAAVGAQLALRLLGGDDVRGELLDTGEGWLLLQERTRTVLVPLPAVVSIHGLSGARRDDARARRFGLGYALRVISRDRRPVVVGDIAGGSAHGTVDAVGADAFDLAEHPLDAPRRRDSVRSVRTIPFAGLASVSSG</sequence>
<proteinExistence type="predicted"/>
<keyword evidence="2" id="KW-1185">Reference proteome</keyword>
<accession>A0A852XAN3</accession>